<dbReference type="Proteomes" id="UP001433071">
    <property type="component" value="Unassembled WGS sequence"/>
</dbReference>
<dbReference type="Pfam" id="PF01266">
    <property type="entry name" value="DAO"/>
    <property type="match status" value="1"/>
</dbReference>
<dbReference type="Gene3D" id="3.50.50.60">
    <property type="entry name" value="FAD/NAD(P)-binding domain"/>
    <property type="match status" value="1"/>
</dbReference>
<dbReference type="Gene3D" id="3.30.9.10">
    <property type="entry name" value="D-Amino Acid Oxidase, subunit A, domain 2"/>
    <property type="match status" value="1"/>
</dbReference>
<dbReference type="PANTHER" id="PTHR13847">
    <property type="entry name" value="SARCOSINE DEHYDROGENASE-RELATED"/>
    <property type="match status" value="1"/>
</dbReference>
<dbReference type="InterPro" id="IPR006076">
    <property type="entry name" value="FAD-dep_OxRdtase"/>
</dbReference>
<dbReference type="SUPFAM" id="SSF51905">
    <property type="entry name" value="FAD/NAD(P)-binding domain"/>
    <property type="match status" value="1"/>
</dbReference>
<evidence type="ECO:0000259" key="2">
    <source>
        <dbReference type="Pfam" id="PF01266"/>
    </source>
</evidence>
<evidence type="ECO:0000256" key="1">
    <source>
        <dbReference type="ARBA" id="ARBA00023002"/>
    </source>
</evidence>
<dbReference type="PANTHER" id="PTHR13847:SF201">
    <property type="entry name" value="PUTATIBE OXIDOREDUCTASE"/>
    <property type="match status" value="1"/>
</dbReference>
<proteinExistence type="predicted"/>
<gene>
    <name evidence="3" type="ORF">NKI36_08405</name>
</gene>
<keyword evidence="4" id="KW-1185">Reference proteome</keyword>
<dbReference type="EMBL" id="JAMYQB010000005">
    <property type="protein sequence ID" value="MER9404070.1"/>
    <property type="molecule type" value="Genomic_DNA"/>
</dbReference>
<evidence type="ECO:0000313" key="3">
    <source>
        <dbReference type="EMBL" id="MER9404070.1"/>
    </source>
</evidence>
<organism evidence="3 4">
    <name type="scientific">Mesorhizobium caraganae</name>
    <dbReference type="NCBI Taxonomy" id="483206"/>
    <lineage>
        <taxon>Bacteria</taxon>
        <taxon>Pseudomonadati</taxon>
        <taxon>Pseudomonadota</taxon>
        <taxon>Alphaproteobacteria</taxon>
        <taxon>Hyphomicrobiales</taxon>
        <taxon>Phyllobacteriaceae</taxon>
        <taxon>Mesorhizobium</taxon>
    </lineage>
</organism>
<comment type="caution">
    <text evidence="3">The sequence shown here is derived from an EMBL/GenBank/DDBJ whole genome shotgun (WGS) entry which is preliminary data.</text>
</comment>
<feature type="domain" description="FAD dependent oxidoreductase" evidence="2">
    <location>
        <begin position="34"/>
        <end position="386"/>
    </location>
</feature>
<dbReference type="RefSeq" id="WP_352557392.1">
    <property type="nucleotide sequence ID" value="NZ_JAMYQB010000005.1"/>
</dbReference>
<protein>
    <submittedName>
        <fullName evidence="3">FAD-binding oxidoreductase</fullName>
    </submittedName>
</protein>
<name>A0ABV1YWJ9_9HYPH</name>
<dbReference type="InterPro" id="IPR036188">
    <property type="entry name" value="FAD/NAD-bd_sf"/>
</dbReference>
<sequence>MARKLDLRSGRPVWFAYRAPSVPTERLTRDVKTDVLIVGMGISGAMAAETLTAAGHSVICIDRRGPLQGSTAATTALVQFELDQPLTKLSAMVGKADAGQAWRRSRLAVSNLSGRIAELGIDCNLTPSSALYLAGDVLDPSALRDEAEARRQVGIGASYLTRKALADSFGIDRAGAILSHGNLALDPRKLTAGLLLKTMQRKARFYAPVQATAIEDRSDQVVVATSGGPTITARHLVLATGYELTDIMPKTAHSVVSTWAIATAPQPKNIWPGAALIWEASEPYLYLRATEDGRVICGGEDEDFTDEARRDELIADKAKRLAKKLHRLLPRLDVGPEFAWTGSFGTTSTGMPYIGALPRHSRIHAVMGYGGNGISFSQIASEIVASAIGGVEDADAKLFSFSRS</sequence>
<evidence type="ECO:0000313" key="4">
    <source>
        <dbReference type="Proteomes" id="UP001433071"/>
    </source>
</evidence>
<keyword evidence="1" id="KW-0560">Oxidoreductase</keyword>
<reference evidence="3 4" key="1">
    <citation type="journal article" date="2024" name="Proc. Natl. Acad. Sci. U.S.A.">
        <title>The evolutionary genomics of adaptation to stress in wild rhizobium bacteria.</title>
        <authorList>
            <person name="Kehlet-Delgado H."/>
            <person name="Montoya A.P."/>
            <person name="Jensen K.T."/>
            <person name="Wendlandt C.E."/>
            <person name="Dexheimer C."/>
            <person name="Roberts M."/>
            <person name="Torres Martinez L."/>
            <person name="Friesen M.L."/>
            <person name="Griffitts J.S."/>
            <person name="Porter S.S."/>
        </authorList>
    </citation>
    <scope>NUCLEOTIDE SEQUENCE [LARGE SCALE GENOMIC DNA]</scope>
    <source>
        <strain evidence="3 4">M0641</strain>
    </source>
</reference>
<accession>A0ABV1YWJ9</accession>